<dbReference type="EMBL" id="CP001330">
    <property type="protein sequence ID" value="ACO66559.1"/>
    <property type="molecule type" value="Genomic_DNA"/>
</dbReference>
<dbReference type="Proteomes" id="UP000002009">
    <property type="component" value="Chromosome 11"/>
</dbReference>
<keyword evidence="8" id="KW-1185">Reference proteome</keyword>
<organism evidence="7 8">
    <name type="scientific">Micromonas commoda (strain RCC299 / NOUM17 / CCMP2709)</name>
    <name type="common">Picoplanktonic green alga</name>
    <dbReference type="NCBI Taxonomy" id="296587"/>
    <lineage>
        <taxon>Eukaryota</taxon>
        <taxon>Viridiplantae</taxon>
        <taxon>Chlorophyta</taxon>
        <taxon>Mamiellophyceae</taxon>
        <taxon>Mamiellales</taxon>
        <taxon>Mamiellaceae</taxon>
        <taxon>Micromonas</taxon>
    </lineage>
</organism>
<dbReference type="Gene3D" id="3.20.20.80">
    <property type="entry name" value="Glycosidases"/>
    <property type="match status" value="1"/>
</dbReference>
<dbReference type="AlphaFoldDB" id="C1EEL9"/>
<dbReference type="eggNOG" id="ENOG502QTBX">
    <property type="taxonomic scope" value="Eukaryota"/>
</dbReference>
<evidence type="ECO:0000256" key="4">
    <source>
        <dbReference type="PIRSR" id="PIRSR601554-1"/>
    </source>
</evidence>
<dbReference type="InParanoid" id="C1EEL9"/>
<feature type="active site" description="Proton donor" evidence="4">
    <location>
        <position position="198"/>
    </location>
</feature>
<protein>
    <recommendedName>
        <fullName evidence="6">Beta-amylase</fullName>
        <ecNumber evidence="6">3.2.1.2</ecNumber>
    </recommendedName>
</protein>
<keyword evidence="6 7" id="KW-0378">Hydrolase</keyword>
<feature type="binding site" evidence="5">
    <location>
        <position position="362"/>
    </location>
    <ligand>
        <name>substrate</name>
    </ligand>
</feature>
<dbReference type="KEGG" id="mis:MICPUN_96665"/>
<dbReference type="FunCoup" id="C1EEL9">
    <property type="interactions" value="129"/>
</dbReference>
<keyword evidence="3 6" id="KW-0624">Polysaccharide degradation</keyword>
<dbReference type="GeneID" id="8247422"/>
<feature type="binding site" evidence="5">
    <location>
        <position position="91"/>
    </location>
    <ligand>
        <name>substrate</name>
    </ligand>
</feature>
<dbReference type="GO" id="GO:0016161">
    <property type="term" value="F:beta-amylase activity"/>
    <property type="evidence" value="ECO:0007669"/>
    <property type="project" value="UniProtKB-EC"/>
</dbReference>
<evidence type="ECO:0000256" key="6">
    <source>
        <dbReference type="RuleBase" id="RU000509"/>
    </source>
</evidence>
<sequence length="465" mass="50668">MGSPRSSGGVPVYVMLPLDTVSRDGQLQRPDELAERMSRLKRAGVEGVMVDVWWGIVERDGPLLYDWAAYLDLAGLANRIGLRLHAVLSFHSCGANRDDDYHVPLPRWVTDAVARDPDGLLFADRAGTKSDEYLSLWADEAPMMIMDGTAEAARMEHAPPRTPLECYRDFMVSFKGAFAEILGSVVTEVLVGCGPCGELRYPAYAASRGWEFPGVGEFQCYDRRALESLRAAAVNAGRPEWGAAGPHDAGTYNSHPDDTGFFSNGKGRIRSPNGRWDSDYGRFFLGWYSQELVAHGDRVMGAAADVFNGTGARLALKCAGIHWWYRTRSHAAELTTGGGNGVPGYDGIMAMCRRRGVGVTFTCAEMSDGEHPPEMRCGPEGLLRQVVAAADRHGVEISAENALYRCDSGAYKQMVRNSMGLSGDGGGGMHSFTFLRLCDSLMEPDNFAQFETFVRDMSGDSAGGR</sequence>
<evidence type="ECO:0000256" key="3">
    <source>
        <dbReference type="ARBA" id="ARBA00023326"/>
    </source>
</evidence>
<dbReference type="InterPro" id="IPR017853">
    <property type="entry name" value="GH"/>
</dbReference>
<feature type="binding site" evidence="5">
    <location>
        <position position="322"/>
    </location>
    <ligand>
        <name>substrate</name>
    </ligand>
</feature>
<gene>
    <name evidence="7" type="primary">BAM2</name>
    <name evidence="7" type="ORF">MICPUN_96665</name>
</gene>
<dbReference type="OMA" id="RMSQQNA"/>
<keyword evidence="2 6" id="KW-0119">Carbohydrate metabolism</keyword>
<evidence type="ECO:0000256" key="5">
    <source>
        <dbReference type="PIRSR" id="PIRSR601554-2"/>
    </source>
</evidence>
<comment type="catalytic activity">
    <reaction evidence="6">
        <text>Hydrolysis of (1-&gt;4)-alpha-D-glucosidic linkages in polysaccharides so as to remove successive maltose units from the non-reducing ends of the chains.</text>
        <dbReference type="EC" id="3.2.1.2"/>
    </reaction>
</comment>
<keyword evidence="6" id="KW-0326">Glycosidase</keyword>
<dbReference type="SUPFAM" id="SSF51445">
    <property type="entry name" value="(Trans)glycosidases"/>
    <property type="match status" value="1"/>
</dbReference>
<proteinExistence type="inferred from homology"/>
<comment type="similarity">
    <text evidence="1 6">Belongs to the glycosyl hydrolase 14 family.</text>
</comment>
<feature type="active site" description="Proton acceptor" evidence="4">
    <location>
        <position position="400"/>
    </location>
</feature>
<name>C1EEL9_MICCC</name>
<evidence type="ECO:0000313" key="7">
    <source>
        <dbReference type="EMBL" id="ACO66559.1"/>
    </source>
</evidence>
<dbReference type="PANTHER" id="PTHR31352:SF31">
    <property type="entry name" value="BETA-AMYLASE 1, CHLOROPLASTIC"/>
    <property type="match status" value="1"/>
</dbReference>
<dbReference type="PANTHER" id="PTHR31352">
    <property type="entry name" value="BETA-AMYLASE 1, CHLOROPLASTIC"/>
    <property type="match status" value="1"/>
</dbReference>
<feature type="binding site" evidence="5">
    <location>
        <position position="51"/>
    </location>
    <ligand>
        <name>substrate</name>
    </ligand>
</feature>
<feature type="binding site" evidence="5">
    <location>
        <position position="436"/>
    </location>
    <ligand>
        <name>substrate</name>
    </ligand>
</feature>
<reference evidence="7 8" key="1">
    <citation type="journal article" date="2009" name="Science">
        <title>Green evolution and dynamic adaptations revealed by genomes of the marine picoeukaryotes Micromonas.</title>
        <authorList>
            <person name="Worden A.Z."/>
            <person name="Lee J.H."/>
            <person name="Mock T."/>
            <person name="Rouze P."/>
            <person name="Simmons M.P."/>
            <person name="Aerts A.L."/>
            <person name="Allen A.E."/>
            <person name="Cuvelier M.L."/>
            <person name="Derelle E."/>
            <person name="Everett M.V."/>
            <person name="Foulon E."/>
            <person name="Grimwood J."/>
            <person name="Gundlach H."/>
            <person name="Henrissat B."/>
            <person name="Napoli C."/>
            <person name="McDonald S.M."/>
            <person name="Parker M.S."/>
            <person name="Rombauts S."/>
            <person name="Salamov A."/>
            <person name="Von Dassow P."/>
            <person name="Badger J.H."/>
            <person name="Coutinho P.M."/>
            <person name="Demir E."/>
            <person name="Dubchak I."/>
            <person name="Gentemann C."/>
            <person name="Eikrem W."/>
            <person name="Gready J.E."/>
            <person name="John U."/>
            <person name="Lanier W."/>
            <person name="Lindquist E.A."/>
            <person name="Lucas S."/>
            <person name="Mayer K.F."/>
            <person name="Moreau H."/>
            <person name="Not F."/>
            <person name="Otillar R."/>
            <person name="Panaud O."/>
            <person name="Pangilinan J."/>
            <person name="Paulsen I."/>
            <person name="Piegu B."/>
            <person name="Poliakov A."/>
            <person name="Robbens S."/>
            <person name="Schmutz J."/>
            <person name="Toulza E."/>
            <person name="Wyss T."/>
            <person name="Zelensky A."/>
            <person name="Zhou K."/>
            <person name="Armbrust E.V."/>
            <person name="Bhattacharya D."/>
            <person name="Goodenough U.W."/>
            <person name="Van de Peer Y."/>
            <person name="Grigoriev I.V."/>
        </authorList>
    </citation>
    <scope>NUCLEOTIDE SEQUENCE [LARGE SCALE GENOMIC DNA]</scope>
    <source>
        <strain evidence="8">RCC299 / NOUM17</strain>
    </source>
</reference>
<dbReference type="InterPro" id="IPR001554">
    <property type="entry name" value="Glyco_hydro_14"/>
</dbReference>
<dbReference type="STRING" id="296587.C1EEL9"/>
<dbReference type="OrthoDB" id="1660156at2759"/>
<feature type="binding site" evidence="5">
    <location>
        <position position="99"/>
    </location>
    <ligand>
        <name>substrate</name>
    </ligand>
</feature>
<feature type="binding site" evidence="5">
    <location>
        <position position="317"/>
    </location>
    <ligand>
        <name>substrate</name>
    </ligand>
</feature>
<dbReference type="RefSeq" id="XP_002505301.1">
    <property type="nucleotide sequence ID" value="XM_002505255.1"/>
</dbReference>
<feature type="binding site" evidence="5">
    <location>
        <begin position="401"/>
        <end position="402"/>
    </location>
    <ligand>
        <name>substrate</name>
    </ligand>
</feature>
<dbReference type="Pfam" id="PF01373">
    <property type="entry name" value="Glyco_hydro_14"/>
    <property type="match status" value="1"/>
</dbReference>
<dbReference type="CAZy" id="GH14">
    <property type="family name" value="Glycoside Hydrolase Family 14"/>
</dbReference>
<evidence type="ECO:0000256" key="1">
    <source>
        <dbReference type="ARBA" id="ARBA00005652"/>
    </source>
</evidence>
<accession>C1EEL9</accession>
<dbReference type="PRINTS" id="PR00750">
    <property type="entry name" value="BETAAMYLASE"/>
</dbReference>
<evidence type="ECO:0000256" key="2">
    <source>
        <dbReference type="ARBA" id="ARBA00023277"/>
    </source>
</evidence>
<dbReference type="GO" id="GO:0000272">
    <property type="term" value="P:polysaccharide catabolic process"/>
    <property type="evidence" value="ECO:0007669"/>
    <property type="project" value="UniProtKB-KW"/>
</dbReference>
<dbReference type="EC" id="3.2.1.2" evidence="6"/>
<evidence type="ECO:0000313" key="8">
    <source>
        <dbReference type="Proteomes" id="UP000002009"/>
    </source>
</evidence>